<name>A0A4R7B1A5_9NEIS</name>
<reference evidence="2 3" key="1">
    <citation type="submission" date="2019-03" db="EMBL/GenBank/DDBJ databases">
        <title>Genomic Encyclopedia of Type Strains, Phase III (KMG-III): the genomes of soil and plant-associated and newly described type strains.</title>
        <authorList>
            <person name="Whitman W."/>
        </authorList>
    </citation>
    <scope>NUCLEOTIDE SEQUENCE [LARGE SCALE GENOMIC DNA]</scope>
    <source>
        <strain evidence="2 3">CECT 8976</strain>
    </source>
</reference>
<accession>A0A4R7B1A5</accession>
<dbReference type="InterPro" id="IPR006674">
    <property type="entry name" value="HD_domain"/>
</dbReference>
<dbReference type="SUPFAM" id="SSF109604">
    <property type="entry name" value="HD-domain/PDEase-like"/>
    <property type="match status" value="2"/>
</dbReference>
<evidence type="ECO:0000259" key="1">
    <source>
        <dbReference type="PROSITE" id="PS51832"/>
    </source>
</evidence>
<dbReference type="PANTHER" id="PTHR43155:SF1">
    <property type="entry name" value="3'3'-CGAMP-SPECIFIC PHOSPHODIESTERASE 1"/>
    <property type="match status" value="1"/>
</dbReference>
<dbReference type="AlphaFoldDB" id="A0A4R7B1A5"/>
<dbReference type="PANTHER" id="PTHR43155">
    <property type="entry name" value="CYCLIC DI-GMP PHOSPHODIESTERASE PA4108-RELATED"/>
    <property type="match status" value="1"/>
</dbReference>
<dbReference type="Pfam" id="PF13487">
    <property type="entry name" value="HD_5"/>
    <property type="match status" value="1"/>
</dbReference>
<evidence type="ECO:0000313" key="2">
    <source>
        <dbReference type="EMBL" id="TDR73271.1"/>
    </source>
</evidence>
<keyword evidence="3" id="KW-1185">Reference proteome</keyword>
<sequence>MAVVHTDAHSHAVLNVRLFDMVAALSTTLDLLDPRLGSHQKRTCLIAAQIGLAMQLSMDDYRSLFIASIFHDIGALALHDRLRLLAFEEIEPHRHAQMGAHLLGQFEAFRPYASLVAYHHVPWEDGAGQRFEQRPVPMLSHLIHLADRIEVLAQGRDNILADMEEIRLCIAEKAGAVFHPDHVAAFLAVSRAERFWLDLFSVNLDQILKALAPFEDIELDLPKLMLFARFFALIIDSRSHFTATHSAGVAICAETIARHMGMSAAEAAKMRIAGYLHDTGKLAIPNEYINRGGPLAREEMARMRSHSYITHDILSKINGLSDIAEWASHHHERLDGSGYPFHKSADKLSLGARIMAVADIYTALIEDRPYRQGLPEIQVFAHLEDLVAAKQLEPAVVATLKRHHDDIGRLCREVQQREGEELSAFWRLADDMTEGRGQGNA</sequence>
<feature type="domain" description="HD-GYP" evidence="1">
    <location>
        <begin position="220"/>
        <end position="416"/>
    </location>
</feature>
<dbReference type="InterPro" id="IPR003607">
    <property type="entry name" value="HD/PDEase_dom"/>
</dbReference>
<dbReference type="SMART" id="SM00471">
    <property type="entry name" value="HDc"/>
    <property type="match status" value="2"/>
</dbReference>
<gene>
    <name evidence="2" type="ORF">DFP86_11432</name>
</gene>
<dbReference type="InterPro" id="IPR037522">
    <property type="entry name" value="HD_GYP_dom"/>
</dbReference>
<dbReference type="GO" id="GO:0008081">
    <property type="term" value="F:phosphoric diester hydrolase activity"/>
    <property type="evidence" value="ECO:0007669"/>
    <property type="project" value="UniProtKB-ARBA"/>
</dbReference>
<evidence type="ECO:0000313" key="3">
    <source>
        <dbReference type="Proteomes" id="UP000295611"/>
    </source>
</evidence>
<dbReference type="CDD" id="cd00077">
    <property type="entry name" value="HDc"/>
    <property type="match status" value="2"/>
</dbReference>
<comment type="caution">
    <text evidence="2">The sequence shown here is derived from an EMBL/GenBank/DDBJ whole genome shotgun (WGS) entry which is preliminary data.</text>
</comment>
<dbReference type="Proteomes" id="UP000295611">
    <property type="component" value="Unassembled WGS sequence"/>
</dbReference>
<organism evidence="2 3">
    <name type="scientific">Paludibacterium purpuratum</name>
    <dbReference type="NCBI Taxonomy" id="1144873"/>
    <lineage>
        <taxon>Bacteria</taxon>
        <taxon>Pseudomonadati</taxon>
        <taxon>Pseudomonadota</taxon>
        <taxon>Betaproteobacteria</taxon>
        <taxon>Neisseriales</taxon>
        <taxon>Chromobacteriaceae</taxon>
        <taxon>Paludibacterium</taxon>
    </lineage>
</organism>
<dbReference type="EMBL" id="SNZP01000014">
    <property type="protein sequence ID" value="TDR73271.1"/>
    <property type="molecule type" value="Genomic_DNA"/>
</dbReference>
<dbReference type="Pfam" id="PF01966">
    <property type="entry name" value="HD"/>
    <property type="match status" value="1"/>
</dbReference>
<protein>
    <submittedName>
        <fullName evidence="2">HDOD domain-containing protein</fullName>
    </submittedName>
</protein>
<dbReference type="RefSeq" id="WP_166642303.1">
    <property type="nucleotide sequence ID" value="NZ_SNZP01000014.1"/>
</dbReference>
<proteinExistence type="predicted"/>
<feature type="domain" description="HD-GYP" evidence="1">
    <location>
        <begin position="14"/>
        <end position="202"/>
    </location>
</feature>
<dbReference type="Gene3D" id="1.10.3210.10">
    <property type="entry name" value="Hypothetical protein af1432"/>
    <property type="match status" value="2"/>
</dbReference>
<dbReference type="PROSITE" id="PS51832">
    <property type="entry name" value="HD_GYP"/>
    <property type="match status" value="2"/>
</dbReference>